<dbReference type="AlphaFoldDB" id="A0AAX4L4D4"/>
<dbReference type="RefSeq" id="WP_338604955.1">
    <property type="nucleotide sequence ID" value="NZ_CP146017.1"/>
</dbReference>
<evidence type="ECO:0000313" key="1">
    <source>
        <dbReference type="EMBL" id="WWQ61906.1"/>
    </source>
</evidence>
<name>A0AAX4L4D4_9CREN</name>
<dbReference type="InterPro" id="IPR009321">
    <property type="entry name" value="DUF973"/>
</dbReference>
<keyword evidence="1" id="KW-0614">Plasmid</keyword>
<geneLocation type="plasmid" evidence="1 2">
    <name>pRT2</name>
</geneLocation>
<organism evidence="1 2">
    <name type="scientific">Sulfolobus tengchongensis</name>
    <dbReference type="NCBI Taxonomy" id="207809"/>
    <lineage>
        <taxon>Archaea</taxon>
        <taxon>Thermoproteota</taxon>
        <taxon>Thermoprotei</taxon>
        <taxon>Sulfolobales</taxon>
        <taxon>Sulfolobaceae</taxon>
        <taxon>Sulfolobus</taxon>
    </lineage>
</organism>
<proteinExistence type="predicted"/>
<dbReference type="GeneID" id="89337908"/>
<accession>A0AAX4L4D4</accession>
<protein>
    <submittedName>
        <fullName evidence="1">DUF973 family protein</fullName>
    </submittedName>
</protein>
<keyword evidence="2" id="KW-1185">Reference proteome</keyword>
<dbReference type="EMBL" id="CP146017">
    <property type="protein sequence ID" value="WWQ61906.1"/>
    <property type="molecule type" value="Genomic_DNA"/>
</dbReference>
<evidence type="ECO:0000313" key="2">
    <source>
        <dbReference type="Proteomes" id="UP001432202"/>
    </source>
</evidence>
<sequence length="240" mass="27035">MPTCWVLRIYEPRVCSCTGKETNFNAYYPYINRDDIALLYIKNDHGKVEPLCYARISYKEAYSFFSETRIIFSGCKAIDDPYGRVKQFVEKYSRFDDIAKVDCDEMLKVVEEAKSSPYIQTPQNEPSTLNQPMPIIPNQYQNLPQAQYYPTNVGIIKSDGTVRLSLYAPSNGKIVSATIQGTSLTSININPAVLNPGNNDITLYFGNVDSLQVGQQYVVTLVIHTGSNFYLVNAIAIYQG</sequence>
<reference evidence="1 2" key="1">
    <citation type="submission" date="2024-02" db="EMBL/GenBank/DDBJ databases">
        <title>STSV induces naive adaptation in Sulfolobus.</title>
        <authorList>
            <person name="Xiang X."/>
            <person name="Song M."/>
        </authorList>
    </citation>
    <scope>NUCLEOTIDE SEQUENCE [LARGE SCALE GENOMIC DNA]</scope>
    <source>
        <strain evidence="1 2">RT2</strain>
        <plasmid evidence="1 2">pRT2</plasmid>
    </source>
</reference>
<dbReference type="Pfam" id="PF06157">
    <property type="entry name" value="DUF973"/>
    <property type="match status" value="1"/>
</dbReference>
<dbReference type="Proteomes" id="UP001432202">
    <property type="component" value="Plasmid pRT2"/>
</dbReference>
<gene>
    <name evidence="1" type="ORF">V6M85_14025</name>
</gene>